<dbReference type="Proteomes" id="UP000536262">
    <property type="component" value="Unassembled WGS sequence"/>
</dbReference>
<dbReference type="RefSeq" id="WP_184700377.1">
    <property type="nucleotide sequence ID" value="NZ_BAABEG010000001.1"/>
</dbReference>
<sequence length="394" mass="42734">MAKHTPSTDLADAMPLPASFDIKVPTRRERSARVAIVPPSIATPAAGEAPDYSGLGIPAEAVPALEAARVRLAALGRLETSHVYEYGAVIHDVREAAPDQATFAKWAKKILNLSRRGAENYVSVYRILSPYRNRVEALRLRPSTLYLMASAQPERIENLLAQQEAGHKLAVKDVKAILREGNEPETEKRAVSRGGVAGLRAQIAEKTSCGVAAMMDTAVDILKAIHVALEPHRQGKRVPKDATMRPLIHPVRLLREQLESLIWLAQPAGQGFQDGVVHVMPLSRDDEWYRLWAMLQDLGGYETWPQAADIGTWLSDTVVPQLEWLVGDRAEKAAAVIDEMAKAAAARDKAAKKSGAKASANKTGKGAKATRRDSIETLSAAVDAIAIRPPSTNV</sequence>
<protein>
    <submittedName>
        <fullName evidence="2">Uncharacterized protein</fullName>
    </submittedName>
</protein>
<dbReference type="AlphaFoldDB" id="A0A7X0FAD2"/>
<comment type="caution">
    <text evidence="2">The sequence shown here is derived from an EMBL/GenBank/DDBJ whole genome shotgun (WGS) entry which is preliminary data.</text>
</comment>
<proteinExistence type="predicted"/>
<gene>
    <name evidence="2" type="ORF">GGR00_003820</name>
</gene>
<reference evidence="2 3" key="1">
    <citation type="submission" date="2020-08" db="EMBL/GenBank/DDBJ databases">
        <title>Genomic Encyclopedia of Type Strains, Phase IV (KMG-IV): sequencing the most valuable type-strain genomes for metagenomic binning, comparative biology and taxonomic classification.</title>
        <authorList>
            <person name="Goeker M."/>
        </authorList>
    </citation>
    <scope>NUCLEOTIDE SEQUENCE [LARGE SCALE GENOMIC DNA]</scope>
    <source>
        <strain evidence="2 3">DSM 7051</strain>
    </source>
</reference>
<organism evidence="2 3">
    <name type="scientific">Aminobacter aganoensis</name>
    <dbReference type="NCBI Taxonomy" id="83264"/>
    <lineage>
        <taxon>Bacteria</taxon>
        <taxon>Pseudomonadati</taxon>
        <taxon>Pseudomonadota</taxon>
        <taxon>Alphaproteobacteria</taxon>
        <taxon>Hyphomicrobiales</taxon>
        <taxon>Phyllobacteriaceae</taxon>
        <taxon>Aminobacter</taxon>
    </lineage>
</organism>
<accession>A0A7X0FAD2</accession>
<dbReference type="EMBL" id="JACHOU010000011">
    <property type="protein sequence ID" value="MBB6356015.1"/>
    <property type="molecule type" value="Genomic_DNA"/>
</dbReference>
<evidence type="ECO:0000313" key="3">
    <source>
        <dbReference type="Proteomes" id="UP000536262"/>
    </source>
</evidence>
<evidence type="ECO:0000256" key="1">
    <source>
        <dbReference type="SAM" id="MobiDB-lite"/>
    </source>
</evidence>
<feature type="compositionally biased region" description="Low complexity" evidence="1">
    <location>
        <begin position="356"/>
        <end position="367"/>
    </location>
</feature>
<feature type="region of interest" description="Disordered" evidence="1">
    <location>
        <begin position="350"/>
        <end position="372"/>
    </location>
</feature>
<keyword evidence="3" id="KW-1185">Reference proteome</keyword>
<name>A0A7X0FAD2_9HYPH</name>
<evidence type="ECO:0000313" key="2">
    <source>
        <dbReference type="EMBL" id="MBB6356015.1"/>
    </source>
</evidence>